<dbReference type="CDD" id="cd00487">
    <property type="entry name" value="Pep_deformylase"/>
    <property type="match status" value="1"/>
</dbReference>
<feature type="active site" evidence="2">
    <location>
        <position position="179"/>
    </location>
</feature>
<comment type="cofactor">
    <cofactor evidence="2">
        <name>Fe(2+)</name>
        <dbReference type="ChEBI" id="CHEBI:29033"/>
    </cofactor>
    <text evidence="2">Binds 1 Fe(2+) ion.</text>
</comment>
<dbReference type="Proteomes" id="UP000257039">
    <property type="component" value="Unassembled WGS sequence"/>
</dbReference>
<dbReference type="SUPFAM" id="SSF56420">
    <property type="entry name" value="Peptide deformylase"/>
    <property type="match status" value="1"/>
</dbReference>
<evidence type="ECO:0000256" key="1">
    <source>
        <dbReference type="ARBA" id="ARBA00010759"/>
    </source>
</evidence>
<comment type="caution">
    <text evidence="3">The sequence shown here is derived from an EMBL/GenBank/DDBJ whole genome shotgun (WGS) entry which is preliminary data.</text>
</comment>
<accession>A0A4P9VHV2</accession>
<dbReference type="InterPro" id="IPR023635">
    <property type="entry name" value="Peptide_deformylase"/>
</dbReference>
<proteinExistence type="inferred from homology"/>
<gene>
    <name evidence="2 3" type="primary">def</name>
    <name evidence="3" type="ORF">B9G39_00755</name>
</gene>
<dbReference type="AlphaFoldDB" id="A0A4P9VHV2"/>
<dbReference type="InterPro" id="IPR036821">
    <property type="entry name" value="Peptide_deformylase_sf"/>
</dbReference>
<reference evidence="3 4" key="1">
    <citation type="submission" date="2017-04" db="EMBL/GenBank/DDBJ databases">
        <title>Draft genome sequence of Zooshikella ganghwensis VG4 isolated from Red Sea sediments.</title>
        <authorList>
            <person name="Rehman Z."/>
            <person name="Alam I."/>
            <person name="Kamau A."/>
            <person name="Bajic V."/>
            <person name="Leiknes T."/>
        </authorList>
    </citation>
    <scope>NUCLEOTIDE SEQUENCE [LARGE SCALE GENOMIC DNA]</scope>
    <source>
        <strain evidence="3 4">VG4</strain>
    </source>
</reference>
<sequence>MSICKLARMLIIGLCVMSQGCIKHGSESSHEASQSSKPLFNHPELFTHSRSVTQNKTLRNVNQPIHPESIPTDLVVKMKRILEESGGIGIAAPQIGINQQAIIIVRTDKPDNPVQAYFNPRLTWVSETLSKDYEGCLSVPDGVGLVERPSEITVRYLDETGEAQEETLSGIIARVFQHEIDHLNGILFIDKKLDQPLLSVEEYMKMKAEKSNTVIDVQ</sequence>
<keyword evidence="2 3" id="KW-0378">Hydrolase</keyword>
<dbReference type="Pfam" id="PF01327">
    <property type="entry name" value="Pep_deformylase"/>
    <property type="match status" value="1"/>
</dbReference>
<dbReference type="GO" id="GO:0006412">
    <property type="term" value="P:translation"/>
    <property type="evidence" value="ECO:0007669"/>
    <property type="project" value="UniProtKB-UniRule"/>
</dbReference>
<dbReference type="Gene3D" id="3.90.45.10">
    <property type="entry name" value="Peptide deformylase"/>
    <property type="match status" value="1"/>
</dbReference>
<evidence type="ECO:0000313" key="4">
    <source>
        <dbReference type="Proteomes" id="UP000257039"/>
    </source>
</evidence>
<dbReference type="NCBIfam" id="NF001159">
    <property type="entry name" value="PRK00150.1-3"/>
    <property type="match status" value="1"/>
</dbReference>
<comment type="catalytic activity">
    <reaction evidence="2">
        <text>N-terminal N-formyl-L-methionyl-[peptide] + H2O = N-terminal L-methionyl-[peptide] + formate</text>
        <dbReference type="Rhea" id="RHEA:24420"/>
        <dbReference type="Rhea" id="RHEA-COMP:10639"/>
        <dbReference type="Rhea" id="RHEA-COMP:10640"/>
        <dbReference type="ChEBI" id="CHEBI:15377"/>
        <dbReference type="ChEBI" id="CHEBI:15740"/>
        <dbReference type="ChEBI" id="CHEBI:49298"/>
        <dbReference type="ChEBI" id="CHEBI:64731"/>
        <dbReference type="EC" id="3.5.1.88"/>
    </reaction>
</comment>
<dbReference type="PROSITE" id="PS51257">
    <property type="entry name" value="PROKAR_LIPOPROTEIN"/>
    <property type="match status" value="1"/>
</dbReference>
<feature type="binding site" evidence="2">
    <location>
        <position position="182"/>
    </location>
    <ligand>
        <name>Fe cation</name>
        <dbReference type="ChEBI" id="CHEBI:24875"/>
    </ligand>
</feature>
<dbReference type="PRINTS" id="PR01576">
    <property type="entry name" value="PDEFORMYLASE"/>
</dbReference>
<dbReference type="GO" id="GO:0042586">
    <property type="term" value="F:peptide deformylase activity"/>
    <property type="evidence" value="ECO:0007669"/>
    <property type="project" value="UniProtKB-UniRule"/>
</dbReference>
<dbReference type="EMBL" id="NDXW01000001">
    <property type="protein sequence ID" value="RDH42086.1"/>
    <property type="molecule type" value="Genomic_DNA"/>
</dbReference>
<organism evidence="3 4">
    <name type="scientific">Zooshikella ganghwensis</name>
    <dbReference type="NCBI Taxonomy" id="202772"/>
    <lineage>
        <taxon>Bacteria</taxon>
        <taxon>Pseudomonadati</taxon>
        <taxon>Pseudomonadota</taxon>
        <taxon>Gammaproteobacteria</taxon>
        <taxon>Oceanospirillales</taxon>
        <taxon>Zooshikellaceae</taxon>
        <taxon>Zooshikella</taxon>
    </lineage>
</organism>
<dbReference type="PANTHER" id="PTHR10458:SF22">
    <property type="entry name" value="PEPTIDE DEFORMYLASE"/>
    <property type="match status" value="1"/>
</dbReference>
<evidence type="ECO:0000313" key="3">
    <source>
        <dbReference type="EMBL" id="RDH42086.1"/>
    </source>
</evidence>
<dbReference type="GO" id="GO:0046872">
    <property type="term" value="F:metal ion binding"/>
    <property type="evidence" value="ECO:0007669"/>
    <property type="project" value="UniProtKB-KW"/>
</dbReference>
<dbReference type="HAMAP" id="MF_00163">
    <property type="entry name" value="Pep_deformylase"/>
    <property type="match status" value="1"/>
</dbReference>
<protein>
    <recommendedName>
        <fullName evidence="2">Peptide deformylase</fullName>
        <shortName evidence="2">PDF</shortName>
        <ecNumber evidence="2">3.5.1.88</ecNumber>
    </recommendedName>
    <alternativeName>
        <fullName evidence="2">Polypeptide deformylase</fullName>
    </alternativeName>
</protein>
<name>A0A4P9VHV2_9GAMM</name>
<dbReference type="PANTHER" id="PTHR10458">
    <property type="entry name" value="PEPTIDE DEFORMYLASE"/>
    <property type="match status" value="1"/>
</dbReference>
<keyword evidence="2" id="KW-0408">Iron</keyword>
<keyword evidence="2" id="KW-0479">Metal-binding</keyword>
<keyword evidence="4" id="KW-1185">Reference proteome</keyword>
<evidence type="ECO:0000256" key="2">
    <source>
        <dbReference type="HAMAP-Rule" id="MF_00163"/>
    </source>
</evidence>
<dbReference type="NCBIfam" id="TIGR00079">
    <property type="entry name" value="pept_deformyl"/>
    <property type="match status" value="1"/>
</dbReference>
<comment type="function">
    <text evidence="2">Removes the formyl group from the N-terminal Met of newly synthesized proteins. Requires at least a dipeptide for an efficient rate of reaction. N-terminal L-methionine is a prerequisite for activity but the enzyme has broad specificity at other positions.</text>
</comment>
<dbReference type="EC" id="3.5.1.88" evidence="2"/>
<keyword evidence="2" id="KW-0648">Protein biosynthesis</keyword>
<comment type="similarity">
    <text evidence="1 2">Belongs to the polypeptide deformylase family.</text>
</comment>
<feature type="binding site" evidence="2">
    <location>
        <position position="178"/>
    </location>
    <ligand>
        <name>Fe cation</name>
        <dbReference type="ChEBI" id="CHEBI:24875"/>
    </ligand>
</feature>
<feature type="binding site" evidence="2">
    <location>
        <position position="136"/>
    </location>
    <ligand>
        <name>Fe cation</name>
        <dbReference type="ChEBI" id="CHEBI:24875"/>
    </ligand>
</feature>